<evidence type="ECO:0000313" key="1">
    <source>
        <dbReference type="EMBL" id="RGP38464.1"/>
    </source>
</evidence>
<reference evidence="1 2" key="1">
    <citation type="submission" date="2018-08" db="EMBL/GenBank/DDBJ databases">
        <title>Flavobacterium tibetense sp. nov., isolated from a wetland YonghuCo on Tibetan Plateau.</title>
        <authorList>
            <person name="Phurbu D."/>
            <person name="Lu H."/>
            <person name="Xing P."/>
        </authorList>
    </citation>
    <scope>NUCLEOTIDE SEQUENCE [LARGE SCALE GENOMIC DNA]</scope>
    <source>
        <strain evidence="1 2">DJC</strain>
    </source>
</reference>
<organism evidence="1 2">
    <name type="scientific">Pseudotabrizicola alkalilacus</name>
    <dbReference type="NCBI Taxonomy" id="2305252"/>
    <lineage>
        <taxon>Bacteria</taxon>
        <taxon>Pseudomonadati</taxon>
        <taxon>Pseudomonadota</taxon>
        <taxon>Alphaproteobacteria</taxon>
        <taxon>Rhodobacterales</taxon>
        <taxon>Paracoccaceae</taxon>
        <taxon>Pseudotabrizicola</taxon>
    </lineage>
</organism>
<dbReference type="Pfam" id="PF10115">
    <property type="entry name" value="HlyU"/>
    <property type="match status" value="1"/>
</dbReference>
<dbReference type="AlphaFoldDB" id="A0A411Z5Y1"/>
<comment type="caution">
    <text evidence="1">The sequence shown here is derived from an EMBL/GenBank/DDBJ whole genome shotgun (WGS) entry which is preliminary data.</text>
</comment>
<accession>A0A411Z5Y1</accession>
<keyword evidence="2" id="KW-1185">Reference proteome</keyword>
<evidence type="ECO:0008006" key="3">
    <source>
        <dbReference type="Google" id="ProtNLM"/>
    </source>
</evidence>
<dbReference type="Proteomes" id="UP000284547">
    <property type="component" value="Unassembled WGS sequence"/>
</dbReference>
<dbReference type="RefSeq" id="WP_118150508.1">
    <property type="nucleotide sequence ID" value="NZ_QWEY01000002.1"/>
</dbReference>
<dbReference type="EMBL" id="QWEY01000002">
    <property type="protein sequence ID" value="RGP38464.1"/>
    <property type="molecule type" value="Genomic_DNA"/>
</dbReference>
<proteinExistence type="predicted"/>
<name>A0A411Z5Y1_9RHOB</name>
<dbReference type="InterPro" id="IPR018772">
    <property type="entry name" value="Transcription_activator_HlyU"/>
</dbReference>
<gene>
    <name evidence="1" type="ORF">D1012_06560</name>
</gene>
<evidence type="ECO:0000313" key="2">
    <source>
        <dbReference type="Proteomes" id="UP000284547"/>
    </source>
</evidence>
<protein>
    <recommendedName>
        <fullName evidence="3">Transcriptional activator HlyU</fullName>
    </recommendedName>
</protein>
<sequence length="92" mass="9984">MTSFLSRLFGKSAPAPAAAEPILHNDFRIYPDPIKEGSGFRIAARIEKTFGDEVKTHHLIRADTRASLDEASEASVAKAKQAIDQLGDTLFG</sequence>
<dbReference type="OrthoDB" id="9800971at2"/>